<dbReference type="GeneID" id="58229277"/>
<dbReference type="OrthoDB" id="9789797at2"/>
<evidence type="ECO:0000256" key="1">
    <source>
        <dbReference type="ARBA" id="ARBA00004713"/>
    </source>
</evidence>
<protein>
    <recommendedName>
        <fullName evidence="4 10">3-deoxy-D-manno-octulosonic acid transferase</fullName>
        <shortName evidence="10">Kdo transferase</shortName>
        <ecNumber evidence="3 10">2.4.99.12</ecNumber>
    </recommendedName>
    <alternativeName>
        <fullName evidence="6 10">Lipid IV(A) 3-deoxy-D-manno-octulosonic acid transferase</fullName>
    </alternativeName>
</protein>
<comment type="function">
    <text evidence="10">Involved in lipopolysaccharide (LPS) biosynthesis. Catalyzes the transfer of 3-deoxy-D-manno-octulosonate (Kdo) residue(s) from CMP-Kdo to lipid IV(A), the tetraacyldisaccharide-1,4'-bisphosphate precursor of lipid A.</text>
</comment>
<dbReference type="AlphaFoldDB" id="A0A0F4PUQ3"/>
<comment type="caution">
    <text evidence="12">The sequence shown here is derived from an EMBL/GenBank/DDBJ whole genome shotgun (WGS) entry which is preliminary data.</text>
</comment>
<evidence type="ECO:0000313" key="12">
    <source>
        <dbReference type="EMBL" id="KJY98859.1"/>
    </source>
</evidence>
<dbReference type="Gene3D" id="3.40.50.11720">
    <property type="entry name" value="3-Deoxy-D-manno-octulosonic-acid transferase, N-terminal domain"/>
    <property type="match status" value="1"/>
</dbReference>
<keyword evidence="10" id="KW-0448">Lipopolysaccharide biosynthesis</keyword>
<evidence type="ECO:0000256" key="9">
    <source>
        <dbReference type="PIRSR" id="PIRSR639901-2"/>
    </source>
</evidence>
<name>A0A0F4PUQ3_9GAMM</name>
<dbReference type="UniPathway" id="UPA00958"/>
<dbReference type="EMBL" id="JXXZ01000010">
    <property type="protein sequence ID" value="KJY98859.1"/>
    <property type="molecule type" value="Genomic_DNA"/>
</dbReference>
<keyword evidence="5 10" id="KW-0808">Transferase</keyword>
<comment type="subcellular location">
    <subcellularLocation>
        <location evidence="10">Cell membrane</location>
    </subcellularLocation>
</comment>
<reference evidence="12 13" key="1">
    <citation type="journal article" date="2015" name="BMC Genomics">
        <title>Genome mining reveals unlocked bioactive potential of marine Gram-negative bacteria.</title>
        <authorList>
            <person name="Machado H."/>
            <person name="Sonnenschein E.C."/>
            <person name="Melchiorsen J."/>
            <person name="Gram L."/>
        </authorList>
    </citation>
    <scope>NUCLEOTIDE SEQUENCE [LARGE SCALE GENOMIC DNA]</scope>
    <source>
        <strain evidence="12 13">S3137</strain>
    </source>
</reference>
<dbReference type="FunFam" id="3.40.50.2000:FF:000032">
    <property type="entry name" value="3-deoxy-D-manno-octulosonic acid transferase"/>
    <property type="match status" value="1"/>
</dbReference>
<keyword evidence="10" id="KW-1133">Transmembrane helix</keyword>
<accession>A0A0F4PUQ3</accession>
<dbReference type="GO" id="GO:0043842">
    <property type="term" value="F:Kdo transferase activity"/>
    <property type="evidence" value="ECO:0007669"/>
    <property type="project" value="UniProtKB-EC"/>
</dbReference>
<dbReference type="InterPro" id="IPR007507">
    <property type="entry name" value="Glycos_transf_N"/>
</dbReference>
<comment type="catalytic activity">
    <reaction evidence="7 10">
        <text>lipid IVA (E. coli) + CMP-3-deoxy-beta-D-manno-octulosonate = alpha-Kdo-(2-&gt;6)-lipid IVA (E. coli) + CMP + H(+)</text>
        <dbReference type="Rhea" id="RHEA:28066"/>
        <dbReference type="ChEBI" id="CHEBI:15378"/>
        <dbReference type="ChEBI" id="CHEBI:58603"/>
        <dbReference type="ChEBI" id="CHEBI:60364"/>
        <dbReference type="ChEBI" id="CHEBI:60377"/>
        <dbReference type="ChEBI" id="CHEBI:85987"/>
        <dbReference type="EC" id="2.4.99.12"/>
    </reaction>
</comment>
<comment type="pathway">
    <text evidence="1 10">Bacterial outer membrane biogenesis; LPS core biosynthesis.</text>
</comment>
<dbReference type="InterPro" id="IPR038107">
    <property type="entry name" value="Glycos_transf_N_sf"/>
</dbReference>
<dbReference type="RefSeq" id="WP_045979710.1">
    <property type="nucleotide sequence ID" value="NZ_JXXY01000010.1"/>
</dbReference>
<dbReference type="EC" id="2.4.99.12" evidence="3 10"/>
<dbReference type="Proteomes" id="UP000033664">
    <property type="component" value="Unassembled WGS sequence"/>
</dbReference>
<dbReference type="Pfam" id="PF04413">
    <property type="entry name" value="Glycos_transf_N"/>
    <property type="match status" value="1"/>
</dbReference>
<keyword evidence="13" id="KW-1185">Reference proteome</keyword>
<dbReference type="GO" id="GO:0009245">
    <property type="term" value="P:lipid A biosynthetic process"/>
    <property type="evidence" value="ECO:0007669"/>
    <property type="project" value="TreeGrafter"/>
</dbReference>
<evidence type="ECO:0000256" key="5">
    <source>
        <dbReference type="ARBA" id="ARBA00022679"/>
    </source>
</evidence>
<organism evidence="12 13">
    <name type="scientific">Pseudoalteromonas ruthenica</name>
    <dbReference type="NCBI Taxonomy" id="151081"/>
    <lineage>
        <taxon>Bacteria</taxon>
        <taxon>Pseudomonadati</taxon>
        <taxon>Pseudomonadota</taxon>
        <taxon>Gammaproteobacteria</taxon>
        <taxon>Alteromonadales</taxon>
        <taxon>Pseudoalteromonadaceae</taxon>
        <taxon>Pseudoalteromonas</taxon>
    </lineage>
</organism>
<feature type="domain" description="3-deoxy-D-manno-octulosonic-acid transferase N-terminal" evidence="11">
    <location>
        <begin position="36"/>
        <end position="213"/>
    </location>
</feature>
<evidence type="ECO:0000256" key="10">
    <source>
        <dbReference type="RuleBase" id="RU365103"/>
    </source>
</evidence>
<feature type="transmembrane region" description="Helical" evidence="10">
    <location>
        <begin position="6"/>
        <end position="25"/>
    </location>
</feature>
<dbReference type="eggNOG" id="COG1519">
    <property type="taxonomic scope" value="Bacteria"/>
</dbReference>
<evidence type="ECO:0000256" key="8">
    <source>
        <dbReference type="PIRSR" id="PIRSR639901-1"/>
    </source>
</evidence>
<proteinExistence type="inferred from homology"/>
<keyword evidence="10" id="KW-1003">Cell membrane</keyword>
<keyword evidence="10" id="KW-0472">Membrane</keyword>
<dbReference type="GO" id="GO:0005886">
    <property type="term" value="C:plasma membrane"/>
    <property type="evidence" value="ECO:0007669"/>
    <property type="project" value="UniProtKB-SubCell"/>
</dbReference>
<dbReference type="SUPFAM" id="SSF53756">
    <property type="entry name" value="UDP-Glycosyltransferase/glycogen phosphorylase"/>
    <property type="match status" value="1"/>
</dbReference>
<gene>
    <name evidence="12" type="ORF">TW72_12320</name>
</gene>
<keyword evidence="10" id="KW-0812">Transmembrane</keyword>
<dbReference type="PANTHER" id="PTHR42755:SF1">
    <property type="entry name" value="3-DEOXY-D-MANNO-OCTULOSONIC ACID TRANSFERASE, MITOCHONDRIAL-RELATED"/>
    <property type="match status" value="1"/>
</dbReference>
<evidence type="ECO:0000313" key="13">
    <source>
        <dbReference type="Proteomes" id="UP000033664"/>
    </source>
</evidence>
<evidence type="ECO:0000256" key="7">
    <source>
        <dbReference type="ARBA" id="ARBA00049183"/>
    </source>
</evidence>
<dbReference type="GO" id="GO:0009244">
    <property type="term" value="P:lipopolysaccharide core region biosynthetic process"/>
    <property type="evidence" value="ECO:0007669"/>
    <property type="project" value="UniProtKB-UniRule"/>
</dbReference>
<feature type="site" description="Transition state stabilizer" evidence="9">
    <location>
        <position position="210"/>
    </location>
</feature>
<dbReference type="PANTHER" id="PTHR42755">
    <property type="entry name" value="3-DEOXY-MANNO-OCTULOSONATE CYTIDYLYLTRANSFERASE"/>
    <property type="match status" value="1"/>
</dbReference>
<dbReference type="NCBIfam" id="NF004388">
    <property type="entry name" value="PRK05749.1-4"/>
    <property type="match status" value="1"/>
</dbReference>
<feature type="site" description="Transition state stabilizer" evidence="9">
    <location>
        <position position="132"/>
    </location>
</feature>
<evidence type="ECO:0000256" key="4">
    <source>
        <dbReference type="ARBA" id="ARBA00019077"/>
    </source>
</evidence>
<evidence type="ECO:0000256" key="6">
    <source>
        <dbReference type="ARBA" id="ARBA00031445"/>
    </source>
</evidence>
<evidence type="ECO:0000259" key="11">
    <source>
        <dbReference type="Pfam" id="PF04413"/>
    </source>
</evidence>
<dbReference type="Gene3D" id="3.40.50.2000">
    <property type="entry name" value="Glycogen Phosphorylase B"/>
    <property type="match status" value="1"/>
</dbReference>
<comment type="similarity">
    <text evidence="2">Belongs to the glycosyltransferase group 1 family. Glycosyltransferase 30 subfamily.</text>
</comment>
<evidence type="ECO:0000256" key="2">
    <source>
        <dbReference type="ARBA" id="ARBA00006380"/>
    </source>
</evidence>
<dbReference type="InterPro" id="IPR039901">
    <property type="entry name" value="Kdotransferase"/>
</dbReference>
<evidence type="ECO:0000256" key="3">
    <source>
        <dbReference type="ARBA" id="ARBA00012621"/>
    </source>
</evidence>
<dbReference type="PATRIC" id="fig|151081.8.peg.2295"/>
<feature type="active site" description="Proton acceptor" evidence="8">
    <location>
        <position position="59"/>
    </location>
</feature>
<sequence>MFARFLYSLVLVLLIPIAWVYLYCLRGRKNPGYRRHFGERFGYAQATGDIILHCASVGEVLASAPLIKALLGAKYRLIITCNTPTGREQITTLFADAISQERLSCCYLPFDLPWCQRRFIRRTQAKVLSIIETELWPNLLKQAKQAGLATVIINARLSAKSANGYAKVAPLTRDIMRHIDVLACHHHDDAERFVKLGLAQHKVHVTGSIKFDITVSEKHQQQAQQLRHRFNKPFVWIAGSTHPCEPELLLQAHQELLKQQPSALLIIAPRHPEQFDNVATVLKQQNYDFCRRSHNDYQGQSVMLADTLGELTMLYGCADLAFIGGSLIARGGHNPLEACAHAIPVLTGPHTFNFAHVYPELINQGGAQQVQADNLAAQLIALSHDPHKRQQMGAIGLNVVKKNQGAIAKTLAIIEEYTDV</sequence>